<evidence type="ECO:0000256" key="1">
    <source>
        <dbReference type="SAM" id="MobiDB-lite"/>
    </source>
</evidence>
<dbReference type="EMBL" id="ADNV01000101">
    <property type="protein sequence ID" value="EFG78672.1"/>
    <property type="molecule type" value="Genomic_DNA"/>
</dbReference>
<feature type="non-terminal residue" evidence="2">
    <location>
        <position position="1"/>
    </location>
</feature>
<proteinExistence type="predicted"/>
<protein>
    <submittedName>
        <fullName evidence="2">Uncharacterized protein</fullName>
    </submittedName>
</protein>
<keyword evidence="3" id="KW-1185">Reference proteome</keyword>
<name>D5P5F9_9MYCO</name>
<dbReference type="HOGENOM" id="CLU_2432159_0_0_11"/>
<reference evidence="2 3" key="1">
    <citation type="submission" date="2010-04" db="EMBL/GenBank/DDBJ databases">
        <authorList>
            <person name="Muzny D."/>
            <person name="Qin X."/>
            <person name="Deng J."/>
            <person name="Jiang H."/>
            <person name="Liu Y."/>
            <person name="Qu J."/>
            <person name="Song X.-Z."/>
            <person name="Zhang L."/>
            <person name="Thornton R."/>
            <person name="Coyle M."/>
            <person name="Francisco L."/>
            <person name="Jackson L."/>
            <person name="Javaid M."/>
            <person name="Korchina V."/>
            <person name="Kovar C."/>
            <person name="Mata R."/>
            <person name="Mathew T."/>
            <person name="Ngo R."/>
            <person name="Nguyen L."/>
            <person name="Nguyen N."/>
            <person name="Okwuonu G."/>
            <person name="Ongeri F."/>
            <person name="Pham C."/>
            <person name="Simmons D."/>
            <person name="Wilczek-Boney K."/>
            <person name="Hale W."/>
            <person name="Jakkamsetti A."/>
            <person name="Pham P."/>
            <person name="Ruth R."/>
            <person name="San Lucas F."/>
            <person name="Warren J."/>
            <person name="Zhang J."/>
            <person name="Zhao Z."/>
            <person name="Zhou C."/>
            <person name="Zhu D."/>
            <person name="Lee S."/>
            <person name="Bess C."/>
            <person name="Blankenburg K."/>
            <person name="Forbes L."/>
            <person name="Fu Q."/>
            <person name="Gubbala S."/>
            <person name="Hirani K."/>
            <person name="Jayaseelan J.C."/>
            <person name="Lara F."/>
            <person name="Munidasa M."/>
            <person name="Palculict T."/>
            <person name="Patil S."/>
            <person name="Pu L.-L."/>
            <person name="Saada N."/>
            <person name="Tang L."/>
            <person name="Weissenberger G."/>
            <person name="Zhu Y."/>
            <person name="Hemphill L."/>
            <person name="Shang Y."/>
            <person name="Youmans B."/>
            <person name="Ayvaz T."/>
            <person name="Ross M."/>
            <person name="Santibanez J."/>
            <person name="Aqrawi P."/>
            <person name="Gross S."/>
            <person name="Joshi V."/>
            <person name="Fowler G."/>
            <person name="Nazareth L."/>
            <person name="Reid J."/>
            <person name="Worley K."/>
            <person name="Petrosino J."/>
            <person name="Highlander S."/>
            <person name="Gibbs R."/>
        </authorList>
    </citation>
    <scope>NUCLEOTIDE SEQUENCE [LARGE SCALE GENOMIC DNA]</scope>
    <source>
        <strain evidence="2 3">ATCC BAA-614</strain>
    </source>
</reference>
<dbReference type="AlphaFoldDB" id="D5P5F9"/>
<gene>
    <name evidence="2" type="ORF">HMPREF0591_1403</name>
</gene>
<comment type="caution">
    <text evidence="2">The sequence shown here is derived from an EMBL/GenBank/DDBJ whole genome shotgun (WGS) entry which is preliminary data.</text>
</comment>
<feature type="compositionally biased region" description="Basic and acidic residues" evidence="1">
    <location>
        <begin position="80"/>
        <end position="90"/>
    </location>
</feature>
<dbReference type="Proteomes" id="UP000003653">
    <property type="component" value="Unassembled WGS sequence"/>
</dbReference>
<accession>D5P5F9</accession>
<feature type="region of interest" description="Disordered" evidence="1">
    <location>
        <begin position="69"/>
        <end position="90"/>
    </location>
</feature>
<evidence type="ECO:0000313" key="3">
    <source>
        <dbReference type="Proteomes" id="UP000003653"/>
    </source>
</evidence>
<organism evidence="2 3">
    <name type="scientific">Mycobacterium parascrofulaceum ATCC BAA-614</name>
    <dbReference type="NCBI Taxonomy" id="525368"/>
    <lineage>
        <taxon>Bacteria</taxon>
        <taxon>Bacillati</taxon>
        <taxon>Actinomycetota</taxon>
        <taxon>Actinomycetes</taxon>
        <taxon>Mycobacteriales</taxon>
        <taxon>Mycobacteriaceae</taxon>
        <taxon>Mycobacterium</taxon>
        <taxon>Mycobacterium simiae complex</taxon>
    </lineage>
</organism>
<sequence length="90" mass="10752">AHFFRMILANDHRPRTMHAEAERTDRDLLPPVVGALLDRHDRRRAHRLSGWRQHHAQARARDAAYQRLRDATYRSRRHGRERDRGDGLEL</sequence>
<dbReference type="RefSeq" id="WP_007170424.1">
    <property type="nucleotide sequence ID" value="NZ_GG770556.1"/>
</dbReference>
<evidence type="ECO:0000313" key="2">
    <source>
        <dbReference type="EMBL" id="EFG78672.1"/>
    </source>
</evidence>